<comment type="caution">
    <text evidence="2">The sequence shown here is derived from an EMBL/GenBank/DDBJ whole genome shotgun (WGS) entry which is preliminary data.</text>
</comment>
<evidence type="ECO:0000256" key="1">
    <source>
        <dbReference type="SAM" id="Phobius"/>
    </source>
</evidence>
<dbReference type="Proteomes" id="UP000215199">
    <property type="component" value="Unassembled WGS sequence"/>
</dbReference>
<sequence>MDGIDSLRHAIETIPIPGAPPRLSRQGAAVGLALLDTSLRLNHVRRLTERLTVVEHGTARRSTEVDVSLKLLDEGQRQATAQLQDLIGQEHGERAASRPARQRSLWVPLARLPRRDVSPVDVFDSAGQKLPRLTQHEASRLVAAGLYRLLRGILASDENAQTAKHELNTFLFQVHEPRWLIQQALLTLLTERNHPEDEFTPAPAAGTVPGYGRQCRELALDILTGCSELLVEYAYLLNVAVRDYMLVVALDDSVEEHRLSYETPLHVDARQSVRQSMRQSVVQEQWRRLASSRRGYVVTYETMIPATLKSYHLVARTAPEAEISRMYLSTDADQHQVEGLAEDLVSLAERQDAAPLQEADGARHKILELQAQTVLRPLADLVRRRKWEAGQSGVELSPRSLPVCHRLAAAATTGEAVRTDSGELDNSLRRHPEFTAANLREAARELTDREFGQDLVLANGIADNEARAYWRRSGGRDPRGDHVRVRATLVLKDSTKSGPLNVTFYALAVATVSFVLGWLLVGSPWPYGRAATEALGHIGDGQSVITMLLLLPGFLYSRLSLPPRRTVLGYLGTLPQALVQLSIAAVAGFAAAVATQSRGEVVQATLTVAVGLPVIAALVLFGQASWRESAIPLSRIGVPRWAGAGGRDRRKPLEADVRFDSSGRW</sequence>
<feature type="transmembrane region" description="Helical" evidence="1">
    <location>
        <begin position="502"/>
        <end position="521"/>
    </location>
</feature>
<keyword evidence="1" id="KW-1133">Transmembrane helix</keyword>
<name>A0A229TF92_9PSEU</name>
<reference evidence="3" key="1">
    <citation type="submission" date="2017-07" db="EMBL/GenBank/DDBJ databases">
        <title>Comparative genome mining reveals phylogenetic distribution patterns of secondary metabolites in Amycolatopsis.</title>
        <authorList>
            <person name="Adamek M."/>
            <person name="Alanjary M."/>
            <person name="Sales-Ortells H."/>
            <person name="Goodfellow M."/>
            <person name="Bull A.T."/>
            <person name="Kalinowski J."/>
            <person name="Ziemert N."/>
        </authorList>
    </citation>
    <scope>NUCLEOTIDE SEQUENCE [LARGE SCALE GENOMIC DNA]</scope>
    <source>
        <strain evidence="3">H5</strain>
    </source>
</reference>
<evidence type="ECO:0000313" key="3">
    <source>
        <dbReference type="Proteomes" id="UP000215199"/>
    </source>
</evidence>
<gene>
    <name evidence="2" type="ORF">CF165_08660</name>
</gene>
<evidence type="ECO:0000313" key="2">
    <source>
        <dbReference type="EMBL" id="OXM69574.1"/>
    </source>
</evidence>
<keyword evidence="1" id="KW-0472">Membrane</keyword>
<dbReference type="OrthoDB" id="3586284at2"/>
<proteinExistence type="predicted"/>
<protein>
    <submittedName>
        <fullName evidence="2">Uncharacterized protein</fullName>
    </submittedName>
</protein>
<dbReference type="EMBL" id="NMUL01000007">
    <property type="protein sequence ID" value="OXM69574.1"/>
    <property type="molecule type" value="Genomic_DNA"/>
</dbReference>
<keyword evidence="3" id="KW-1185">Reference proteome</keyword>
<feature type="transmembrane region" description="Helical" evidence="1">
    <location>
        <begin position="541"/>
        <end position="561"/>
    </location>
</feature>
<keyword evidence="1" id="KW-0812">Transmembrane</keyword>
<dbReference type="AlphaFoldDB" id="A0A229TF92"/>
<accession>A0A229TF92</accession>
<organism evidence="2 3">
    <name type="scientific">Amycolatopsis vastitatis</name>
    <dbReference type="NCBI Taxonomy" id="1905142"/>
    <lineage>
        <taxon>Bacteria</taxon>
        <taxon>Bacillati</taxon>
        <taxon>Actinomycetota</taxon>
        <taxon>Actinomycetes</taxon>
        <taxon>Pseudonocardiales</taxon>
        <taxon>Pseudonocardiaceae</taxon>
        <taxon>Amycolatopsis</taxon>
    </lineage>
</organism>
<feature type="transmembrane region" description="Helical" evidence="1">
    <location>
        <begin position="573"/>
        <end position="595"/>
    </location>
</feature>
<dbReference type="RefSeq" id="WP_093946899.1">
    <property type="nucleotide sequence ID" value="NZ_NMUL01000007.1"/>
</dbReference>
<feature type="transmembrane region" description="Helical" evidence="1">
    <location>
        <begin position="601"/>
        <end position="621"/>
    </location>
</feature>